<dbReference type="OrthoDB" id="9774644at2"/>
<dbReference type="InterPro" id="IPR012312">
    <property type="entry name" value="Hemerythrin-like"/>
</dbReference>
<dbReference type="GO" id="GO:0046872">
    <property type="term" value="F:metal ion binding"/>
    <property type="evidence" value="ECO:0007669"/>
    <property type="project" value="UniProtKB-KW"/>
</dbReference>
<evidence type="ECO:0000313" key="6">
    <source>
        <dbReference type="EMBL" id="PHY91821.1"/>
    </source>
</evidence>
<sequence length="199" mass="23520">MLPKWDENFSVHNAKIDKQHKKLFELAAKVEIVSDKAVSKNDVKDLLAEFFNYMKDHFNDEEKYMHLINYPELEAHRKIHKEIIQTMINLIKDIKSTNDLKEKLYIVAKKWLLEHILYEDMKVQKWRSAGISDDGGGEVSFELSEDEDTDKEQIYLYICDCGGKIHDVPYTIHQKMELQGKKFICKNCKQAIRFHKIQS</sequence>
<comment type="similarity">
    <text evidence="1">Belongs to the hemerythrin family.</text>
</comment>
<dbReference type="PANTHER" id="PTHR37164">
    <property type="entry name" value="BACTERIOHEMERYTHRIN"/>
    <property type="match status" value="1"/>
</dbReference>
<keyword evidence="3" id="KW-0479">Metal-binding</keyword>
<dbReference type="PROSITE" id="PS00550">
    <property type="entry name" value="HEMERYTHRINS"/>
    <property type="match status" value="1"/>
</dbReference>
<dbReference type="NCBIfam" id="NF033749">
    <property type="entry name" value="bact_hemeryth"/>
    <property type="match status" value="1"/>
</dbReference>
<dbReference type="CDD" id="cd12107">
    <property type="entry name" value="Hemerythrin"/>
    <property type="match status" value="1"/>
</dbReference>
<accession>A0A2G4R5I8</accession>
<proteinExistence type="inferred from homology"/>
<comment type="caution">
    <text evidence="6">The sequence shown here is derived from an EMBL/GenBank/DDBJ whole genome shotgun (WGS) entry which is preliminary data.</text>
</comment>
<evidence type="ECO:0000256" key="1">
    <source>
        <dbReference type="ARBA" id="ARBA00010587"/>
    </source>
</evidence>
<feature type="domain" description="Hemerythrin-like" evidence="5">
    <location>
        <begin position="14"/>
        <end position="124"/>
    </location>
</feature>
<evidence type="ECO:0000256" key="3">
    <source>
        <dbReference type="ARBA" id="ARBA00022723"/>
    </source>
</evidence>
<protein>
    <submittedName>
        <fullName evidence="6">Hemerythrin family non-heme iron protein</fullName>
    </submittedName>
</protein>
<reference evidence="7" key="1">
    <citation type="submission" date="2015-06" db="EMBL/GenBank/DDBJ databases">
        <authorList>
            <person name="Parisi A."/>
            <person name="Chiara M."/>
            <person name="Florio D."/>
            <person name="Miccolupo A."/>
            <person name="Manzari C."/>
            <person name="Mion D."/>
            <person name="Caruso M."/>
            <person name="D'erchia A.M."/>
            <person name="Zanoni R."/>
        </authorList>
    </citation>
    <scope>NUCLEOTIDE SEQUENCE [LARGE SCALE GENOMIC DNA]</scope>
    <source>
        <strain evidence="7">73/13</strain>
    </source>
</reference>
<keyword evidence="2" id="KW-0813">Transport</keyword>
<dbReference type="InterPro" id="IPR050669">
    <property type="entry name" value="Hemerythrin"/>
</dbReference>
<keyword evidence="2" id="KW-0561">Oxygen transport</keyword>
<dbReference type="Proteomes" id="UP000237472">
    <property type="component" value="Unassembled WGS sequence"/>
</dbReference>
<dbReference type="NCBIfam" id="TIGR02481">
    <property type="entry name" value="hemeryth_dom"/>
    <property type="match status" value="1"/>
</dbReference>
<dbReference type="EMBL" id="LDWY01000019">
    <property type="protein sequence ID" value="PHY91821.1"/>
    <property type="molecule type" value="Genomic_DNA"/>
</dbReference>
<gene>
    <name evidence="6" type="ORF">AA994_01980</name>
</gene>
<evidence type="ECO:0000256" key="4">
    <source>
        <dbReference type="ARBA" id="ARBA00023004"/>
    </source>
</evidence>
<dbReference type="Pfam" id="PF01814">
    <property type="entry name" value="Hemerythrin"/>
    <property type="match status" value="1"/>
</dbReference>
<evidence type="ECO:0000313" key="7">
    <source>
        <dbReference type="Proteomes" id="UP000237472"/>
    </source>
</evidence>
<name>A0A2G4R5I8_9BACT</name>
<dbReference type="PANTHER" id="PTHR37164:SF1">
    <property type="entry name" value="BACTERIOHEMERYTHRIN"/>
    <property type="match status" value="1"/>
</dbReference>
<dbReference type="Gene3D" id="1.20.120.50">
    <property type="entry name" value="Hemerythrin-like"/>
    <property type="match status" value="1"/>
</dbReference>
<keyword evidence="4" id="KW-0408">Iron</keyword>
<evidence type="ECO:0000259" key="5">
    <source>
        <dbReference type="Pfam" id="PF01814"/>
    </source>
</evidence>
<dbReference type="GO" id="GO:0005344">
    <property type="term" value="F:oxygen carrier activity"/>
    <property type="evidence" value="ECO:0007669"/>
    <property type="project" value="UniProtKB-KW"/>
</dbReference>
<dbReference type="InterPro" id="IPR016131">
    <property type="entry name" value="Haemerythrin_Fe_BS"/>
</dbReference>
<organism evidence="6 7">
    <name type="scientific">Campylobacter vulpis</name>
    <dbReference type="NCBI Taxonomy" id="1655500"/>
    <lineage>
        <taxon>Bacteria</taxon>
        <taxon>Pseudomonadati</taxon>
        <taxon>Campylobacterota</taxon>
        <taxon>Epsilonproteobacteria</taxon>
        <taxon>Campylobacterales</taxon>
        <taxon>Campylobacteraceae</taxon>
        <taxon>Campylobacter</taxon>
    </lineage>
</organism>
<dbReference type="SUPFAM" id="SSF47188">
    <property type="entry name" value="Hemerythrin-like"/>
    <property type="match status" value="1"/>
</dbReference>
<dbReference type="AlphaFoldDB" id="A0A2G4R5I8"/>
<dbReference type="InterPro" id="IPR035938">
    <property type="entry name" value="Hemerythrin-like_sf"/>
</dbReference>
<evidence type="ECO:0000256" key="2">
    <source>
        <dbReference type="ARBA" id="ARBA00022621"/>
    </source>
</evidence>
<dbReference type="InterPro" id="IPR012827">
    <property type="entry name" value="Hemerythrin_metal-bd"/>
</dbReference>
<dbReference type="RefSeq" id="WP_099461092.1">
    <property type="nucleotide sequence ID" value="NZ_LDWY01000019.1"/>
</dbReference>